<keyword evidence="2" id="KW-0812">Transmembrane</keyword>
<reference evidence="4" key="1">
    <citation type="journal article" date="2023" name="G3 (Bethesda)">
        <title>A reference genome for the long-term kleptoplast-retaining sea slug Elysia crispata morphotype clarki.</title>
        <authorList>
            <person name="Eastman K.E."/>
            <person name="Pendleton A.L."/>
            <person name="Shaikh M.A."/>
            <person name="Suttiyut T."/>
            <person name="Ogas R."/>
            <person name="Tomko P."/>
            <person name="Gavelis G."/>
            <person name="Widhalm J.R."/>
            <person name="Wisecaver J.H."/>
        </authorList>
    </citation>
    <scope>NUCLEOTIDE SEQUENCE</scope>
    <source>
        <strain evidence="4">ECLA1</strain>
    </source>
</reference>
<dbReference type="Proteomes" id="UP001283361">
    <property type="component" value="Unassembled WGS sequence"/>
</dbReference>
<keyword evidence="5" id="KW-1185">Reference proteome</keyword>
<dbReference type="AlphaFoldDB" id="A0AAE0ZYA7"/>
<keyword evidence="2" id="KW-0472">Membrane</keyword>
<dbReference type="EMBL" id="JAWDGP010003120">
    <property type="protein sequence ID" value="KAK3777161.1"/>
    <property type="molecule type" value="Genomic_DNA"/>
</dbReference>
<feature type="signal peptide" evidence="3">
    <location>
        <begin position="1"/>
        <end position="27"/>
    </location>
</feature>
<keyword evidence="3" id="KW-0732">Signal</keyword>
<keyword evidence="2" id="KW-1133">Transmembrane helix</keyword>
<feature type="region of interest" description="Disordered" evidence="1">
    <location>
        <begin position="530"/>
        <end position="563"/>
    </location>
</feature>
<accession>A0AAE0ZYA7</accession>
<feature type="region of interest" description="Disordered" evidence="1">
    <location>
        <begin position="304"/>
        <end position="325"/>
    </location>
</feature>
<feature type="chain" id="PRO_5042146629" evidence="3">
    <location>
        <begin position="28"/>
        <end position="650"/>
    </location>
</feature>
<protein>
    <submittedName>
        <fullName evidence="4">Uncharacterized protein</fullName>
    </submittedName>
</protein>
<evidence type="ECO:0000256" key="2">
    <source>
        <dbReference type="SAM" id="Phobius"/>
    </source>
</evidence>
<feature type="transmembrane region" description="Helical" evidence="2">
    <location>
        <begin position="145"/>
        <end position="166"/>
    </location>
</feature>
<proteinExistence type="predicted"/>
<evidence type="ECO:0000313" key="4">
    <source>
        <dbReference type="EMBL" id="KAK3777161.1"/>
    </source>
</evidence>
<organism evidence="4 5">
    <name type="scientific">Elysia crispata</name>
    <name type="common">lettuce slug</name>
    <dbReference type="NCBI Taxonomy" id="231223"/>
    <lineage>
        <taxon>Eukaryota</taxon>
        <taxon>Metazoa</taxon>
        <taxon>Spiralia</taxon>
        <taxon>Lophotrochozoa</taxon>
        <taxon>Mollusca</taxon>
        <taxon>Gastropoda</taxon>
        <taxon>Heterobranchia</taxon>
        <taxon>Euthyneura</taxon>
        <taxon>Panpulmonata</taxon>
        <taxon>Sacoglossa</taxon>
        <taxon>Placobranchoidea</taxon>
        <taxon>Plakobranchidae</taxon>
        <taxon>Elysia</taxon>
    </lineage>
</organism>
<feature type="region of interest" description="Disordered" evidence="1">
    <location>
        <begin position="479"/>
        <end position="499"/>
    </location>
</feature>
<name>A0AAE0ZYA7_9GAST</name>
<feature type="compositionally biased region" description="Polar residues" evidence="1">
    <location>
        <begin position="530"/>
        <end position="550"/>
    </location>
</feature>
<evidence type="ECO:0000256" key="1">
    <source>
        <dbReference type="SAM" id="MobiDB-lite"/>
    </source>
</evidence>
<evidence type="ECO:0000313" key="5">
    <source>
        <dbReference type="Proteomes" id="UP001283361"/>
    </source>
</evidence>
<feature type="region of interest" description="Disordered" evidence="1">
    <location>
        <begin position="369"/>
        <end position="412"/>
    </location>
</feature>
<gene>
    <name evidence="4" type="ORF">RRG08_029486</name>
</gene>
<feature type="compositionally biased region" description="Basic and acidic residues" evidence="1">
    <location>
        <begin position="383"/>
        <end position="393"/>
    </location>
</feature>
<sequence>MTVSLFSTKQFWLSLTVTFFLIQQGETETSNDVSLDIHVIGRVLTSSREAVIMSDGEQTQENVTCTSRPYMGASANPCPLRLECGRQIATGENKVSLKLPAATLFGSEKKLTCICKTENSCYGQMEEIDLILKDAYPSSSLTTTAFVFLIVVPIFSAVLLVAALVVKKRRHSMLQARRDNLTLSNQSRTNNSLVFSTSGVYSSETNYEPLDQNTMGSPVYYESSLIGFHRLERGSDIALLGARWTGSRSNLVAESVVLGSGSANLSSPEERIHALPNENDTGSSYFEMRVLKEAESSSTLLRQGGRLNDTNMETRQSESEGTRNLSWELEPVEDLYILPSKEQPLPRREQLTEMFYIFPLQVEKDEGSNIISKQEGEPDGVLLEDKSDDRSKDQSNSSVLSKEAMMAKDSPPMPCKSLKHKGYVNLSQPEGVYVDVQKAAKDESQTEGTSALQTGPNMSVGAYVNLCQKEGVYVLPKTQRANKGADRNQNPNEGIPVESPKSELATCVYTNIDQPDGIYVAWTGRGSGQNASVGYSQTKDAVGDESTNPETKTDFRTDQSETDNSYVRPVKPNLCFEARSYTNLARLSVKPNLDYKACSYSSTACLPNFQEASTNKRQSEVAVVEPKGPELFEDTYMNDDSTNNYCIVPI</sequence>
<evidence type="ECO:0000256" key="3">
    <source>
        <dbReference type="SAM" id="SignalP"/>
    </source>
</evidence>
<comment type="caution">
    <text evidence="4">The sequence shown here is derived from an EMBL/GenBank/DDBJ whole genome shotgun (WGS) entry which is preliminary data.</text>
</comment>